<keyword evidence="11" id="KW-0220">Diaminopimelate biosynthesis</keyword>
<keyword evidence="9" id="KW-0378">Hydrolase</keyword>
<evidence type="ECO:0000256" key="1">
    <source>
        <dbReference type="ARBA" id="ARBA00001947"/>
    </source>
</evidence>
<dbReference type="PANTHER" id="PTHR43808:SF31">
    <property type="entry name" value="N-ACETYL-L-CITRULLINE DEACETYLASE"/>
    <property type="match status" value="1"/>
</dbReference>
<comment type="pathway">
    <text evidence="2">Amino-acid biosynthesis; L-lysine biosynthesis via DAP pathway; LL-2,6-diaminopimelate from (S)-tetrahydrodipicolinate (succinylase route): step 3/3.</text>
</comment>
<keyword evidence="8" id="KW-0479">Metal-binding</keyword>
<dbReference type="Gene3D" id="3.30.70.360">
    <property type="match status" value="1"/>
</dbReference>
<keyword evidence="10" id="KW-0862">Zinc</keyword>
<evidence type="ECO:0000259" key="16">
    <source>
        <dbReference type="Pfam" id="PF07687"/>
    </source>
</evidence>
<evidence type="ECO:0000256" key="13">
    <source>
        <dbReference type="ARBA" id="ARBA00023285"/>
    </source>
</evidence>
<evidence type="ECO:0000256" key="4">
    <source>
        <dbReference type="ARBA" id="ARBA00011738"/>
    </source>
</evidence>
<comment type="similarity">
    <text evidence="3">Belongs to the peptidase M20A family. DapE subfamily.</text>
</comment>
<evidence type="ECO:0000256" key="12">
    <source>
        <dbReference type="ARBA" id="ARBA00023154"/>
    </source>
</evidence>
<sequence length="378" mass="41362">MNPVEIAQKLITYPTVTPKEEGIYTYIQSLLPDFTPLNADKNGVKNLFLTKNFGGENPLHFCFVGHVDVVPVGQGWHFDPFKGEILEGFLYGRGAQDMKGGIAAFIYALKEFCPKVAPNTPLRLSVLLTSDEEGPAEFGTKYMLEVLQKKRLLPDFALVAEPTSVQELGDSVKIGRRGSIAGKLTIHGVSGHVAYPETCLNPIDVIADKLGLIAGAFLDEGDDLFEPSRLVITSMQSHSGAENVTPQTLEIVFNVRNSPATTLKDLENFLEIVLAKVPHDLSLKQNSMPFLSSKDSLLVGCLEQAIAEVLQTTPVFNTNGGTSDARFLHAFGVEVVEFGPTNERIHAIDERLKIKQLETLSLIFSKLLELIAQKGLKS</sequence>
<dbReference type="PANTHER" id="PTHR43808">
    <property type="entry name" value="ACETYLORNITHINE DEACETYLASE"/>
    <property type="match status" value="1"/>
</dbReference>
<dbReference type="SUPFAM" id="SSF53187">
    <property type="entry name" value="Zn-dependent exopeptidases"/>
    <property type="match status" value="1"/>
</dbReference>
<comment type="catalytic activity">
    <reaction evidence="14">
        <text>N-succinyl-(2S,6S)-2,6-diaminopimelate + H2O = (2S,6S)-2,6-diaminopimelate + succinate</text>
        <dbReference type="Rhea" id="RHEA:22608"/>
        <dbReference type="ChEBI" id="CHEBI:15377"/>
        <dbReference type="ChEBI" id="CHEBI:30031"/>
        <dbReference type="ChEBI" id="CHEBI:57609"/>
        <dbReference type="ChEBI" id="CHEBI:58087"/>
        <dbReference type="EC" id="3.5.1.18"/>
    </reaction>
</comment>
<evidence type="ECO:0000256" key="11">
    <source>
        <dbReference type="ARBA" id="ARBA00022915"/>
    </source>
</evidence>
<dbReference type="PROSITE" id="PS00759">
    <property type="entry name" value="ARGE_DAPE_CPG2_2"/>
    <property type="match status" value="1"/>
</dbReference>
<evidence type="ECO:0000256" key="9">
    <source>
        <dbReference type="ARBA" id="ARBA00022801"/>
    </source>
</evidence>
<dbReference type="SUPFAM" id="SSF55031">
    <property type="entry name" value="Bacterial exopeptidase dimerisation domain"/>
    <property type="match status" value="1"/>
</dbReference>
<dbReference type="Pfam" id="PF01546">
    <property type="entry name" value="Peptidase_M20"/>
    <property type="match status" value="1"/>
</dbReference>
<dbReference type="EC" id="3.5.1.18" evidence="5 15"/>
<keyword evidence="12" id="KW-0457">Lysine biosynthesis</keyword>
<gene>
    <name evidence="17" type="primary">dapE</name>
    <name evidence="17" type="ORF">NHP190003_09810</name>
</gene>
<dbReference type="InterPro" id="IPR050072">
    <property type="entry name" value="Peptidase_M20A"/>
</dbReference>
<evidence type="ECO:0000256" key="15">
    <source>
        <dbReference type="NCBIfam" id="TIGR01246"/>
    </source>
</evidence>
<feature type="domain" description="Peptidase M20 dimerisation" evidence="16">
    <location>
        <begin position="174"/>
        <end position="275"/>
    </location>
</feature>
<evidence type="ECO:0000256" key="10">
    <source>
        <dbReference type="ARBA" id="ARBA00022833"/>
    </source>
</evidence>
<accession>A0ABN6I519</accession>
<dbReference type="HAMAP" id="MF_01690">
    <property type="entry name" value="DapE"/>
    <property type="match status" value="1"/>
</dbReference>
<dbReference type="NCBIfam" id="TIGR01246">
    <property type="entry name" value="dapE_proteo"/>
    <property type="match status" value="1"/>
</dbReference>
<dbReference type="InterPro" id="IPR036264">
    <property type="entry name" value="Bact_exopeptidase_dim_dom"/>
</dbReference>
<evidence type="ECO:0000256" key="5">
    <source>
        <dbReference type="ARBA" id="ARBA00011921"/>
    </source>
</evidence>
<comment type="cofactor">
    <cofactor evidence="1">
        <name>Zn(2+)</name>
        <dbReference type="ChEBI" id="CHEBI:29105"/>
    </cofactor>
</comment>
<proteinExistence type="inferred from homology"/>
<evidence type="ECO:0000313" key="18">
    <source>
        <dbReference type="Proteomes" id="UP000826775"/>
    </source>
</evidence>
<evidence type="ECO:0000256" key="7">
    <source>
        <dbReference type="ARBA" id="ARBA00022605"/>
    </source>
</evidence>
<dbReference type="Pfam" id="PF07687">
    <property type="entry name" value="M20_dimer"/>
    <property type="match status" value="1"/>
</dbReference>
<comment type="subunit">
    <text evidence="4">Homodimer.</text>
</comment>
<reference evidence="17 18" key="1">
    <citation type="submission" date="2021-07" db="EMBL/GenBank/DDBJ databases">
        <title>Novel Helicobacter sp. Isolated from a dog.</title>
        <authorList>
            <person name="Rimbara E."/>
            <person name="Suzuki M."/>
        </authorList>
    </citation>
    <scope>NUCLEOTIDE SEQUENCE [LARGE SCALE GENOMIC DNA]</scope>
    <source>
        <strain evidence="18">NHP19-003</strain>
    </source>
</reference>
<evidence type="ECO:0000256" key="6">
    <source>
        <dbReference type="ARBA" id="ARBA00022391"/>
    </source>
</evidence>
<organism evidence="17 18">
    <name type="scientific">Helicobacter gastrocanis</name>
    <dbReference type="NCBI Taxonomy" id="2849641"/>
    <lineage>
        <taxon>Bacteria</taxon>
        <taxon>Pseudomonadati</taxon>
        <taxon>Campylobacterota</taxon>
        <taxon>Epsilonproteobacteria</taxon>
        <taxon>Campylobacterales</taxon>
        <taxon>Helicobacteraceae</taxon>
        <taxon>Helicobacter</taxon>
    </lineage>
</organism>
<evidence type="ECO:0000256" key="14">
    <source>
        <dbReference type="ARBA" id="ARBA00051301"/>
    </source>
</evidence>
<dbReference type="InterPro" id="IPR005941">
    <property type="entry name" value="DapE_proteobac"/>
</dbReference>
<name>A0ABN6I519_9HELI</name>
<dbReference type="InterPro" id="IPR011650">
    <property type="entry name" value="Peptidase_M20_dimer"/>
</dbReference>
<keyword evidence="7" id="KW-0028">Amino-acid biosynthesis</keyword>
<evidence type="ECO:0000313" key="17">
    <source>
        <dbReference type="EMBL" id="BCZ17699.1"/>
    </source>
</evidence>
<keyword evidence="18" id="KW-1185">Reference proteome</keyword>
<dbReference type="Proteomes" id="UP000826775">
    <property type="component" value="Chromosome"/>
</dbReference>
<evidence type="ECO:0000256" key="8">
    <source>
        <dbReference type="ARBA" id="ARBA00022723"/>
    </source>
</evidence>
<keyword evidence="13" id="KW-0170">Cobalt</keyword>
<dbReference type="InterPro" id="IPR002933">
    <property type="entry name" value="Peptidase_M20"/>
</dbReference>
<evidence type="ECO:0000256" key="3">
    <source>
        <dbReference type="ARBA" id="ARBA00006746"/>
    </source>
</evidence>
<evidence type="ECO:0000256" key="2">
    <source>
        <dbReference type="ARBA" id="ARBA00005130"/>
    </source>
</evidence>
<dbReference type="Gene3D" id="3.40.630.10">
    <property type="entry name" value="Zn peptidases"/>
    <property type="match status" value="1"/>
</dbReference>
<dbReference type="RefSeq" id="WP_221279015.1">
    <property type="nucleotide sequence ID" value="NZ_AP024814.1"/>
</dbReference>
<dbReference type="EMBL" id="AP024814">
    <property type="protein sequence ID" value="BCZ17699.1"/>
    <property type="molecule type" value="Genomic_DNA"/>
</dbReference>
<protein>
    <recommendedName>
        <fullName evidence="6 15">Succinyl-diaminopimelate desuccinylase</fullName>
        <ecNumber evidence="5 15">3.5.1.18</ecNumber>
    </recommendedName>
</protein>
<dbReference type="InterPro" id="IPR001261">
    <property type="entry name" value="ArgE/DapE_CS"/>
</dbReference>
<dbReference type="NCBIfam" id="NF009557">
    <property type="entry name" value="PRK13009.1"/>
    <property type="match status" value="1"/>
</dbReference>